<reference evidence="6" key="1">
    <citation type="submission" date="2022-05" db="EMBL/GenBank/DDBJ databases">
        <title>Schlegelella sp. nov., isolated from mangrove soil.</title>
        <authorList>
            <person name="Liu Y."/>
            <person name="Ge X."/>
            <person name="Liu W."/>
        </authorList>
    </citation>
    <scope>NUCLEOTIDE SEQUENCE</scope>
    <source>
        <strain evidence="6">S2-27</strain>
    </source>
</reference>
<dbReference type="SUPFAM" id="SSF52540">
    <property type="entry name" value="P-loop containing nucleoside triphosphate hydrolases"/>
    <property type="match status" value="1"/>
</dbReference>
<proteinExistence type="predicted"/>
<dbReference type="InterPro" id="IPR027417">
    <property type="entry name" value="P-loop_NTPase"/>
</dbReference>
<evidence type="ECO:0000313" key="7">
    <source>
        <dbReference type="Proteomes" id="UP001165541"/>
    </source>
</evidence>
<evidence type="ECO:0000256" key="1">
    <source>
        <dbReference type="ARBA" id="ARBA00022448"/>
    </source>
</evidence>
<sequence length="250" mass="26809">MSPLLRVSGLSKRFGGLVAVNDLHFDVMPGEVVGLLGPNGSGKTTAMNLISGALRADAGQVLFDGVDLARERPHRIARLGVARTFQLVRVLASMNCRENVEAGLAFRPHGLHGRAAHSEAERLLARVGLAGRETLAAAELTYIDQKRLELARALALQPRLLLLDEWLAGLNPTELRTGIALVRSLRDEGLTVVLVEHVMDAVHSLCDRCVVMSAGVRIAAGPTREVLADPHVVKAYLGEEDDAAHGVQHA</sequence>
<keyword evidence="1" id="KW-0813">Transport</keyword>
<keyword evidence="4 6" id="KW-0067">ATP-binding</keyword>
<keyword evidence="7" id="KW-1185">Reference proteome</keyword>
<feature type="domain" description="ABC transporter" evidence="5">
    <location>
        <begin position="5"/>
        <end position="239"/>
    </location>
</feature>
<evidence type="ECO:0000259" key="5">
    <source>
        <dbReference type="PROSITE" id="PS50893"/>
    </source>
</evidence>
<evidence type="ECO:0000313" key="6">
    <source>
        <dbReference type="EMBL" id="MCM5678626.1"/>
    </source>
</evidence>
<dbReference type="Gene3D" id="3.40.50.300">
    <property type="entry name" value="P-loop containing nucleotide triphosphate hydrolases"/>
    <property type="match status" value="1"/>
</dbReference>
<name>A0ABT0YIS5_9BURK</name>
<protein>
    <submittedName>
        <fullName evidence="6">ABC transporter ATP-binding protein</fullName>
    </submittedName>
</protein>
<dbReference type="InterPro" id="IPR003593">
    <property type="entry name" value="AAA+_ATPase"/>
</dbReference>
<dbReference type="GO" id="GO:0005524">
    <property type="term" value="F:ATP binding"/>
    <property type="evidence" value="ECO:0007669"/>
    <property type="project" value="UniProtKB-KW"/>
</dbReference>
<dbReference type="InterPro" id="IPR032823">
    <property type="entry name" value="BCA_ABC_TP_C"/>
</dbReference>
<comment type="caution">
    <text evidence="6">The sequence shown here is derived from an EMBL/GenBank/DDBJ whole genome shotgun (WGS) entry which is preliminary data.</text>
</comment>
<keyword evidence="3" id="KW-0547">Nucleotide-binding</keyword>
<dbReference type="SMART" id="SM00382">
    <property type="entry name" value="AAA"/>
    <property type="match status" value="1"/>
</dbReference>
<keyword evidence="2" id="KW-1003">Cell membrane</keyword>
<dbReference type="PROSITE" id="PS50893">
    <property type="entry name" value="ABC_TRANSPORTER_2"/>
    <property type="match status" value="1"/>
</dbReference>
<dbReference type="InterPro" id="IPR003439">
    <property type="entry name" value="ABC_transporter-like_ATP-bd"/>
</dbReference>
<evidence type="ECO:0000256" key="3">
    <source>
        <dbReference type="ARBA" id="ARBA00022741"/>
    </source>
</evidence>
<dbReference type="EMBL" id="JAMKFE010000002">
    <property type="protein sequence ID" value="MCM5678626.1"/>
    <property type="molecule type" value="Genomic_DNA"/>
</dbReference>
<accession>A0ABT0YIS5</accession>
<gene>
    <name evidence="6" type="ORF">M8A51_03660</name>
</gene>
<dbReference type="CDD" id="cd03219">
    <property type="entry name" value="ABC_Mj1267_LivG_branched"/>
    <property type="match status" value="1"/>
</dbReference>
<dbReference type="InterPro" id="IPR051120">
    <property type="entry name" value="ABC_AA/LPS_Transport"/>
</dbReference>
<dbReference type="RefSeq" id="WP_251776765.1">
    <property type="nucleotide sequence ID" value="NZ_JAMKFE010000002.1"/>
</dbReference>
<evidence type="ECO:0000256" key="2">
    <source>
        <dbReference type="ARBA" id="ARBA00022475"/>
    </source>
</evidence>
<dbReference type="Proteomes" id="UP001165541">
    <property type="component" value="Unassembled WGS sequence"/>
</dbReference>
<organism evidence="6 7">
    <name type="scientific">Caldimonas mangrovi</name>
    <dbReference type="NCBI Taxonomy" id="2944811"/>
    <lineage>
        <taxon>Bacteria</taxon>
        <taxon>Pseudomonadati</taxon>
        <taxon>Pseudomonadota</taxon>
        <taxon>Betaproteobacteria</taxon>
        <taxon>Burkholderiales</taxon>
        <taxon>Sphaerotilaceae</taxon>
        <taxon>Caldimonas</taxon>
    </lineage>
</organism>
<evidence type="ECO:0000256" key="4">
    <source>
        <dbReference type="ARBA" id="ARBA00022840"/>
    </source>
</evidence>
<dbReference type="Pfam" id="PF12399">
    <property type="entry name" value="BCA_ABC_TP_C"/>
    <property type="match status" value="1"/>
</dbReference>
<dbReference type="PANTHER" id="PTHR45772">
    <property type="entry name" value="CONSERVED COMPONENT OF ABC TRANSPORTER FOR NATURAL AMINO ACIDS-RELATED"/>
    <property type="match status" value="1"/>
</dbReference>
<dbReference type="Pfam" id="PF00005">
    <property type="entry name" value="ABC_tran"/>
    <property type="match status" value="1"/>
</dbReference>
<dbReference type="PANTHER" id="PTHR45772:SF7">
    <property type="entry name" value="AMINO ACID ABC TRANSPORTER ATP-BINDING PROTEIN"/>
    <property type="match status" value="1"/>
</dbReference>
<keyword evidence="2" id="KW-0472">Membrane</keyword>